<gene>
    <name evidence="2" type="ORF">ABID13_002575</name>
</gene>
<proteinExistence type="predicted"/>
<evidence type="ECO:0000313" key="3">
    <source>
        <dbReference type="Proteomes" id="UP001549200"/>
    </source>
</evidence>
<name>A0ABV2FY39_9FIRM</name>
<dbReference type="RefSeq" id="WP_143111227.1">
    <property type="nucleotide sequence ID" value="NZ_JADMXC010000007.1"/>
</dbReference>
<feature type="transmembrane region" description="Helical" evidence="1">
    <location>
        <begin position="44"/>
        <end position="60"/>
    </location>
</feature>
<feature type="transmembrane region" description="Helical" evidence="1">
    <location>
        <begin position="66"/>
        <end position="83"/>
    </location>
</feature>
<protein>
    <recommendedName>
        <fullName evidence="4">PH domain-containing protein</fullName>
    </recommendedName>
</protein>
<organism evidence="2 3">
    <name type="scientific">Enterocloster citroniae</name>
    <dbReference type="NCBI Taxonomy" id="358743"/>
    <lineage>
        <taxon>Bacteria</taxon>
        <taxon>Bacillati</taxon>
        <taxon>Bacillota</taxon>
        <taxon>Clostridia</taxon>
        <taxon>Lachnospirales</taxon>
        <taxon>Lachnospiraceae</taxon>
        <taxon>Enterocloster</taxon>
    </lineage>
</organism>
<dbReference type="EMBL" id="JBEPLZ010000008">
    <property type="protein sequence ID" value="MET3570933.1"/>
    <property type="molecule type" value="Genomic_DNA"/>
</dbReference>
<keyword evidence="3" id="KW-1185">Reference proteome</keyword>
<comment type="caution">
    <text evidence="2">The sequence shown here is derived from an EMBL/GenBank/DDBJ whole genome shotgun (WGS) entry which is preliminary data.</text>
</comment>
<keyword evidence="1" id="KW-0812">Transmembrane</keyword>
<accession>A0ABV2FY39</accession>
<dbReference type="Proteomes" id="UP001549200">
    <property type="component" value="Unassembled WGS sequence"/>
</dbReference>
<sequence length="167" mass="19254">MIRLTFSCTGFKITVNEPRNDCDGGMSMNRNGTKDRIHVTPNDPYIYIMITMFVLMAIKSLQDDLLPLSIVLAIATLLMITGYRRRRIIAGSGGIIFYKRWGNTVRIRYSQITRIEVSFWVRGTSMDFFIGKECVGRCYSGDNNFDILLNFLLEKMPERFDFHSSPL</sequence>
<evidence type="ECO:0008006" key="4">
    <source>
        <dbReference type="Google" id="ProtNLM"/>
    </source>
</evidence>
<reference evidence="2 3" key="1">
    <citation type="submission" date="2024-06" db="EMBL/GenBank/DDBJ databases">
        <title>Genomic Encyclopedia of Type Strains, Phase IV (KMG-IV): sequencing the most valuable type-strain genomes for metagenomic binning, comparative biology and taxonomic classification.</title>
        <authorList>
            <person name="Goeker M."/>
        </authorList>
    </citation>
    <scope>NUCLEOTIDE SEQUENCE [LARGE SCALE GENOMIC DNA]</scope>
    <source>
        <strain evidence="2 3">DSM 19261</strain>
    </source>
</reference>
<evidence type="ECO:0000256" key="1">
    <source>
        <dbReference type="SAM" id="Phobius"/>
    </source>
</evidence>
<keyword evidence="1" id="KW-1133">Transmembrane helix</keyword>
<evidence type="ECO:0000313" key="2">
    <source>
        <dbReference type="EMBL" id="MET3570933.1"/>
    </source>
</evidence>
<keyword evidence="1" id="KW-0472">Membrane</keyword>